<evidence type="ECO:0000313" key="1">
    <source>
        <dbReference type="EMBL" id="CAG6738312.1"/>
    </source>
</evidence>
<dbReference type="AlphaFoldDB" id="A0A8D9E2P7"/>
<reference evidence="1" key="1">
    <citation type="submission" date="2021-05" db="EMBL/GenBank/DDBJ databases">
        <authorList>
            <person name="Alioto T."/>
            <person name="Alioto T."/>
            <person name="Gomez Garrido J."/>
        </authorList>
    </citation>
    <scope>NUCLEOTIDE SEQUENCE</scope>
</reference>
<dbReference type="EMBL" id="HBUF01407270">
    <property type="protein sequence ID" value="CAG6738312.1"/>
    <property type="molecule type" value="Transcribed_RNA"/>
</dbReference>
<proteinExistence type="predicted"/>
<name>A0A8D9E2P7_9HEMI</name>
<sequence length="184" mass="21702">MKMTMNPICYLKMTMNPICYLKMTMNPICYLKMTMNPICYLKMTMNPICYLKMTMNPICYLKMTMNPICYLKMTMNPICYLKMTMNPICYLKGTVNSQINGLFDLISSNYLPIHYNLQLLQKVHKQTEPFSFRLSKRHQFLALKSQFIGKTFLKMCSKLLVFLFEQIEKLGKTFPSKQQIAQPL</sequence>
<dbReference type="EMBL" id="HBUF01407269">
    <property type="protein sequence ID" value="CAG6738311.1"/>
    <property type="molecule type" value="Transcribed_RNA"/>
</dbReference>
<organism evidence="1">
    <name type="scientific">Cacopsylla melanoneura</name>
    <dbReference type="NCBI Taxonomy" id="428564"/>
    <lineage>
        <taxon>Eukaryota</taxon>
        <taxon>Metazoa</taxon>
        <taxon>Ecdysozoa</taxon>
        <taxon>Arthropoda</taxon>
        <taxon>Hexapoda</taxon>
        <taxon>Insecta</taxon>
        <taxon>Pterygota</taxon>
        <taxon>Neoptera</taxon>
        <taxon>Paraneoptera</taxon>
        <taxon>Hemiptera</taxon>
        <taxon>Sternorrhyncha</taxon>
        <taxon>Psylloidea</taxon>
        <taxon>Psyllidae</taxon>
        <taxon>Psyllinae</taxon>
        <taxon>Cacopsylla</taxon>
    </lineage>
</organism>
<accession>A0A8D9E2P7</accession>
<protein>
    <submittedName>
        <fullName evidence="1">Uncharacterized protein</fullName>
    </submittedName>
</protein>